<dbReference type="EMBL" id="BSUZ01000001">
    <property type="protein sequence ID" value="GMA85919.1"/>
    <property type="molecule type" value="Genomic_DNA"/>
</dbReference>
<dbReference type="PROSITE" id="PS51318">
    <property type="entry name" value="TAT"/>
    <property type="match status" value="1"/>
</dbReference>
<accession>A0ABQ6JDN9</accession>
<dbReference type="Gene3D" id="2.115.10.20">
    <property type="entry name" value="Glycosyl hydrolase domain, family 43"/>
    <property type="match status" value="1"/>
</dbReference>
<gene>
    <name evidence="3" type="ORF">GCM10025868_11690</name>
</gene>
<protein>
    <recommendedName>
        <fullName evidence="5">Glycosyl hydrolase family 32 N-terminal domain-containing protein</fullName>
    </recommendedName>
</protein>
<evidence type="ECO:0000313" key="4">
    <source>
        <dbReference type="Proteomes" id="UP001157017"/>
    </source>
</evidence>
<dbReference type="SUPFAM" id="SSF75005">
    <property type="entry name" value="Arabinanase/levansucrase/invertase"/>
    <property type="match status" value="1"/>
</dbReference>
<evidence type="ECO:0008006" key="5">
    <source>
        <dbReference type="Google" id="ProtNLM"/>
    </source>
</evidence>
<evidence type="ECO:0000256" key="2">
    <source>
        <dbReference type="SAM" id="SignalP"/>
    </source>
</evidence>
<proteinExistence type="predicted"/>
<feature type="signal peptide" evidence="2">
    <location>
        <begin position="1"/>
        <end position="29"/>
    </location>
</feature>
<name>A0ABQ6JDN9_9ACTN</name>
<organism evidence="3 4">
    <name type="scientific">Angustibacter aerolatus</name>
    <dbReference type="NCBI Taxonomy" id="1162965"/>
    <lineage>
        <taxon>Bacteria</taxon>
        <taxon>Bacillati</taxon>
        <taxon>Actinomycetota</taxon>
        <taxon>Actinomycetes</taxon>
        <taxon>Kineosporiales</taxon>
        <taxon>Kineosporiaceae</taxon>
    </lineage>
</organism>
<keyword evidence="4" id="KW-1185">Reference proteome</keyword>
<dbReference type="Proteomes" id="UP001157017">
    <property type="component" value="Unassembled WGS sequence"/>
</dbReference>
<feature type="region of interest" description="Disordered" evidence="1">
    <location>
        <begin position="28"/>
        <end position="50"/>
    </location>
</feature>
<comment type="caution">
    <text evidence="3">The sequence shown here is derived from an EMBL/GenBank/DDBJ whole genome shotgun (WGS) entry which is preliminary data.</text>
</comment>
<feature type="chain" id="PRO_5047244117" description="Glycosyl hydrolase family 32 N-terminal domain-containing protein" evidence="2">
    <location>
        <begin position="30"/>
        <end position="146"/>
    </location>
</feature>
<dbReference type="InterPro" id="IPR023296">
    <property type="entry name" value="Glyco_hydro_beta-prop_sf"/>
</dbReference>
<evidence type="ECO:0000256" key="1">
    <source>
        <dbReference type="SAM" id="MobiDB-lite"/>
    </source>
</evidence>
<feature type="compositionally biased region" description="Low complexity" evidence="1">
    <location>
        <begin position="28"/>
        <end position="40"/>
    </location>
</feature>
<feature type="region of interest" description="Disordered" evidence="1">
    <location>
        <begin position="103"/>
        <end position="146"/>
    </location>
</feature>
<evidence type="ECO:0000313" key="3">
    <source>
        <dbReference type="EMBL" id="GMA85919.1"/>
    </source>
</evidence>
<dbReference type="InterPro" id="IPR006311">
    <property type="entry name" value="TAT_signal"/>
</dbReference>
<sequence>MRRSARPAARRTALAALLATGLAVPAAQAATPADRTQPATYRNPVSQGFADTFADPSLLRGKDGWWYAVGTSDPLREGEGTPHQIPIARSRDLVSLDARRRRLHRGHPSGLGHRGRRPLGARPALRRRRVPHVLRGHRHHRHPRVG</sequence>
<reference evidence="4" key="1">
    <citation type="journal article" date="2019" name="Int. J. Syst. Evol. Microbiol.">
        <title>The Global Catalogue of Microorganisms (GCM) 10K type strain sequencing project: providing services to taxonomists for standard genome sequencing and annotation.</title>
        <authorList>
            <consortium name="The Broad Institute Genomics Platform"/>
            <consortium name="The Broad Institute Genome Sequencing Center for Infectious Disease"/>
            <person name="Wu L."/>
            <person name="Ma J."/>
        </authorList>
    </citation>
    <scope>NUCLEOTIDE SEQUENCE [LARGE SCALE GENOMIC DNA]</scope>
    <source>
        <strain evidence="4">NBRC 108730</strain>
    </source>
</reference>
<keyword evidence="2" id="KW-0732">Signal</keyword>